<keyword evidence="5 8" id="KW-0812">Transmembrane</keyword>
<feature type="transmembrane region" description="Helical" evidence="8">
    <location>
        <begin position="125"/>
        <end position="144"/>
    </location>
</feature>
<feature type="transmembrane region" description="Helical" evidence="8">
    <location>
        <begin position="412"/>
        <end position="430"/>
    </location>
</feature>
<evidence type="ECO:0000313" key="10">
    <source>
        <dbReference type="EMBL" id="GAA5190685.1"/>
    </source>
</evidence>
<dbReference type="Proteomes" id="UP001501570">
    <property type="component" value="Unassembled WGS sequence"/>
</dbReference>
<gene>
    <name evidence="10" type="ORF">GCM10023322_46430</name>
</gene>
<keyword evidence="6 8" id="KW-1133">Transmembrane helix</keyword>
<feature type="transmembrane region" description="Helical" evidence="8">
    <location>
        <begin position="227"/>
        <end position="246"/>
    </location>
</feature>
<evidence type="ECO:0000256" key="6">
    <source>
        <dbReference type="ARBA" id="ARBA00022989"/>
    </source>
</evidence>
<comment type="caution">
    <text evidence="10">The sequence shown here is derived from an EMBL/GenBank/DDBJ whole genome shotgun (WGS) entry which is preliminary data.</text>
</comment>
<evidence type="ECO:0000256" key="1">
    <source>
        <dbReference type="ARBA" id="ARBA00004651"/>
    </source>
</evidence>
<proteinExistence type="predicted"/>
<comment type="subcellular location">
    <subcellularLocation>
        <location evidence="1">Cell membrane</location>
        <topology evidence="1">Multi-pass membrane protein</topology>
    </subcellularLocation>
</comment>
<feature type="domain" description="Glycosyltransferase RgtA/B/C/D-like" evidence="9">
    <location>
        <begin position="92"/>
        <end position="240"/>
    </location>
</feature>
<dbReference type="RefSeq" id="WP_345632788.1">
    <property type="nucleotide sequence ID" value="NZ_BAABJQ010000014.1"/>
</dbReference>
<protein>
    <recommendedName>
        <fullName evidence="9">Glycosyltransferase RgtA/B/C/D-like domain-containing protein</fullName>
    </recommendedName>
</protein>
<feature type="transmembrane region" description="Helical" evidence="8">
    <location>
        <begin position="274"/>
        <end position="296"/>
    </location>
</feature>
<evidence type="ECO:0000256" key="5">
    <source>
        <dbReference type="ARBA" id="ARBA00022692"/>
    </source>
</evidence>
<dbReference type="PANTHER" id="PTHR33908:SF11">
    <property type="entry name" value="MEMBRANE PROTEIN"/>
    <property type="match status" value="1"/>
</dbReference>
<keyword evidence="11" id="KW-1185">Reference proteome</keyword>
<feature type="transmembrane region" description="Helical" evidence="8">
    <location>
        <begin position="25"/>
        <end position="45"/>
    </location>
</feature>
<dbReference type="PANTHER" id="PTHR33908">
    <property type="entry name" value="MANNOSYLTRANSFERASE YKCB-RELATED"/>
    <property type="match status" value="1"/>
</dbReference>
<feature type="transmembrane region" description="Helical" evidence="8">
    <location>
        <begin position="151"/>
        <end position="169"/>
    </location>
</feature>
<evidence type="ECO:0000259" key="9">
    <source>
        <dbReference type="Pfam" id="PF13231"/>
    </source>
</evidence>
<name>A0ABP9S5C7_9ACTN</name>
<evidence type="ECO:0000313" key="11">
    <source>
        <dbReference type="Proteomes" id="UP001501570"/>
    </source>
</evidence>
<evidence type="ECO:0000256" key="2">
    <source>
        <dbReference type="ARBA" id="ARBA00022475"/>
    </source>
</evidence>
<sequence length="584" mass="63024">MTLADRAPEAIPPATNVRRPAPPRAALPLVGLPVLVMLCVCGYRVGHRQLWEDEYSTWHAAVMTLPQLRYLTSHLDFVVLPYYLFMHYWIHAFGGSPGSLRAPSVVAMSLAAGVVALIGRRLFGTGTGLIAGLLFAAVPGVCRYAQEARPYGFAVFFTCLATLLLLSALDRPTWPRWLLYALAMIAVGGSHIVSLTVLSAHALVVLRLALLAAHRAGWHRPWRAIGRLWWFMAAVALIVAVIFPIARTANQQSFAVAWIKVTGESVRAFPKQLFGSQVIAEVIVALAALAAVLLLLPRRDHRPGAAPLPLAAPTGDPPTGDALTGDALTGDALTGDVLARDVLAGGAPAGDGYALTMLASWAVVPVGLLLAAVPALHLQLFFYRYLLFIVPAWVLLAARGLDGLAGLAARRWARLVAVAVALAAIGYLSVPDQQPFRQRVLPGSPDYSGVAAAIAAQLRPRDGIAYAGWNYKGRRALTYEMRNWRVRPRDVFLVKGFAKVGQFVAQECQVPAPCLHDTARIWLVNTAIRPGDFAELPPATAQVLRTRFTVSQRRRFARARLLLLTLNPAWAPKAGLGTGKGHHA</sequence>
<organism evidence="10 11">
    <name type="scientific">Rugosimonospora acidiphila</name>
    <dbReference type="NCBI Taxonomy" id="556531"/>
    <lineage>
        <taxon>Bacteria</taxon>
        <taxon>Bacillati</taxon>
        <taxon>Actinomycetota</taxon>
        <taxon>Actinomycetes</taxon>
        <taxon>Micromonosporales</taxon>
        <taxon>Micromonosporaceae</taxon>
        <taxon>Rugosimonospora</taxon>
    </lineage>
</organism>
<feature type="transmembrane region" description="Helical" evidence="8">
    <location>
        <begin position="353"/>
        <end position="376"/>
    </location>
</feature>
<evidence type="ECO:0000256" key="4">
    <source>
        <dbReference type="ARBA" id="ARBA00022679"/>
    </source>
</evidence>
<keyword evidence="7 8" id="KW-0472">Membrane</keyword>
<dbReference type="Pfam" id="PF13231">
    <property type="entry name" value="PMT_2"/>
    <property type="match status" value="1"/>
</dbReference>
<dbReference type="EMBL" id="BAABJQ010000014">
    <property type="protein sequence ID" value="GAA5190685.1"/>
    <property type="molecule type" value="Genomic_DNA"/>
</dbReference>
<feature type="transmembrane region" description="Helical" evidence="8">
    <location>
        <begin position="71"/>
        <end position="90"/>
    </location>
</feature>
<feature type="transmembrane region" description="Helical" evidence="8">
    <location>
        <begin position="382"/>
        <end position="400"/>
    </location>
</feature>
<keyword evidence="4" id="KW-0808">Transferase</keyword>
<reference evidence="11" key="1">
    <citation type="journal article" date="2019" name="Int. J. Syst. Evol. Microbiol.">
        <title>The Global Catalogue of Microorganisms (GCM) 10K type strain sequencing project: providing services to taxonomists for standard genome sequencing and annotation.</title>
        <authorList>
            <consortium name="The Broad Institute Genomics Platform"/>
            <consortium name="The Broad Institute Genome Sequencing Center for Infectious Disease"/>
            <person name="Wu L."/>
            <person name="Ma J."/>
        </authorList>
    </citation>
    <scope>NUCLEOTIDE SEQUENCE [LARGE SCALE GENOMIC DNA]</scope>
    <source>
        <strain evidence="11">JCM 18304</strain>
    </source>
</reference>
<feature type="transmembrane region" description="Helical" evidence="8">
    <location>
        <begin position="181"/>
        <end position="206"/>
    </location>
</feature>
<dbReference type="InterPro" id="IPR038731">
    <property type="entry name" value="RgtA/B/C-like"/>
</dbReference>
<evidence type="ECO:0000256" key="7">
    <source>
        <dbReference type="ARBA" id="ARBA00023136"/>
    </source>
</evidence>
<dbReference type="InterPro" id="IPR050297">
    <property type="entry name" value="LipidA_mod_glycosyltrf_83"/>
</dbReference>
<evidence type="ECO:0000256" key="3">
    <source>
        <dbReference type="ARBA" id="ARBA00022676"/>
    </source>
</evidence>
<keyword evidence="3" id="KW-0328">Glycosyltransferase</keyword>
<evidence type="ECO:0000256" key="8">
    <source>
        <dbReference type="SAM" id="Phobius"/>
    </source>
</evidence>
<accession>A0ABP9S5C7</accession>
<keyword evidence="2" id="KW-1003">Cell membrane</keyword>